<evidence type="ECO:0000313" key="2">
    <source>
        <dbReference type="EMBL" id="RNA37505.1"/>
    </source>
</evidence>
<reference evidence="2 3" key="1">
    <citation type="journal article" date="2018" name="Sci. Rep.">
        <title>Genomic signatures of local adaptation to the degree of environmental predictability in rotifers.</title>
        <authorList>
            <person name="Franch-Gras L."/>
            <person name="Hahn C."/>
            <person name="Garcia-Roger E.M."/>
            <person name="Carmona M.J."/>
            <person name="Serra M."/>
            <person name="Gomez A."/>
        </authorList>
    </citation>
    <scope>NUCLEOTIDE SEQUENCE [LARGE SCALE GENOMIC DNA]</scope>
    <source>
        <strain evidence="2">HYR1</strain>
    </source>
</reference>
<keyword evidence="1" id="KW-1133">Transmembrane helix</keyword>
<proteinExistence type="predicted"/>
<name>A0A3M7SP73_BRAPC</name>
<dbReference type="EMBL" id="REGN01001038">
    <property type="protein sequence ID" value="RNA37505.1"/>
    <property type="molecule type" value="Genomic_DNA"/>
</dbReference>
<keyword evidence="3" id="KW-1185">Reference proteome</keyword>
<organism evidence="2 3">
    <name type="scientific">Brachionus plicatilis</name>
    <name type="common">Marine rotifer</name>
    <name type="synonym">Brachionus muelleri</name>
    <dbReference type="NCBI Taxonomy" id="10195"/>
    <lineage>
        <taxon>Eukaryota</taxon>
        <taxon>Metazoa</taxon>
        <taxon>Spiralia</taxon>
        <taxon>Gnathifera</taxon>
        <taxon>Rotifera</taxon>
        <taxon>Eurotatoria</taxon>
        <taxon>Monogononta</taxon>
        <taxon>Pseudotrocha</taxon>
        <taxon>Ploima</taxon>
        <taxon>Brachionidae</taxon>
        <taxon>Brachionus</taxon>
    </lineage>
</organism>
<dbReference type="AlphaFoldDB" id="A0A3M7SP73"/>
<comment type="caution">
    <text evidence="2">The sequence shown here is derived from an EMBL/GenBank/DDBJ whole genome shotgun (WGS) entry which is preliminary data.</text>
</comment>
<keyword evidence="1" id="KW-0472">Membrane</keyword>
<dbReference type="Proteomes" id="UP000276133">
    <property type="component" value="Unassembled WGS sequence"/>
</dbReference>
<feature type="transmembrane region" description="Helical" evidence="1">
    <location>
        <begin position="6"/>
        <end position="27"/>
    </location>
</feature>
<protein>
    <submittedName>
        <fullName evidence="2">Uncharacterized protein</fullName>
    </submittedName>
</protein>
<gene>
    <name evidence="2" type="ORF">BpHYR1_005143</name>
</gene>
<evidence type="ECO:0000256" key="1">
    <source>
        <dbReference type="SAM" id="Phobius"/>
    </source>
</evidence>
<evidence type="ECO:0000313" key="3">
    <source>
        <dbReference type="Proteomes" id="UP000276133"/>
    </source>
</evidence>
<sequence length="71" mass="7972">MLQHLVVFGIGFIQLAFQMILGGRIAFNQAFGLGIEPFKLFTERSKLIFERFLLLGQCVHTGQVVSNVFIA</sequence>
<accession>A0A3M7SP73</accession>
<keyword evidence="1" id="KW-0812">Transmembrane</keyword>